<sequence>MNSIPDRKGGGRGFGFRPGYPLTCVTAVMLCALVALGTWQVERLHWKEDLIARAEEGIEGQPVPLPALADEDPNWRDLDFRRVSVSGRFIVGNAFGFQVSTRGELVGGDLVVPMLLDDGRVILVDLGWLAETDLPPASIVPFVPAGQVALDGVARFVGDIRPGYLTPSPDLIKRRWFDWHIPAMSDVTGLSLLPVIVDVDQRSALAVDGKPMGIANRPQPRSLSIDYPNNHLGYALTWYGLAVGLVVIYTMMGFKRGAS</sequence>
<dbReference type="PROSITE" id="PS50895">
    <property type="entry name" value="SURF1"/>
    <property type="match status" value="1"/>
</dbReference>
<keyword evidence="3 6" id="KW-0812">Transmembrane</keyword>
<evidence type="ECO:0000256" key="3">
    <source>
        <dbReference type="ARBA" id="ARBA00022692"/>
    </source>
</evidence>
<keyword evidence="6" id="KW-1003">Cell membrane</keyword>
<dbReference type="OrthoDB" id="6079986at2"/>
<feature type="transmembrane region" description="Helical" evidence="6">
    <location>
        <begin position="231"/>
        <end position="252"/>
    </location>
</feature>
<organism evidence="7 8">
    <name type="scientific">Arboricoccus pini</name>
    <dbReference type="NCBI Taxonomy" id="1963835"/>
    <lineage>
        <taxon>Bacteria</taxon>
        <taxon>Pseudomonadati</taxon>
        <taxon>Pseudomonadota</taxon>
        <taxon>Alphaproteobacteria</taxon>
        <taxon>Geminicoccales</taxon>
        <taxon>Geminicoccaceae</taxon>
        <taxon>Arboricoccus</taxon>
    </lineage>
</organism>
<name>A0A212QZF5_9PROT</name>
<dbReference type="Proteomes" id="UP000197065">
    <property type="component" value="Unassembled WGS sequence"/>
</dbReference>
<dbReference type="InterPro" id="IPR045214">
    <property type="entry name" value="Surf1/Surf4"/>
</dbReference>
<evidence type="ECO:0000256" key="4">
    <source>
        <dbReference type="ARBA" id="ARBA00022989"/>
    </source>
</evidence>
<accession>A0A212QZF5</accession>
<evidence type="ECO:0000256" key="6">
    <source>
        <dbReference type="RuleBase" id="RU363076"/>
    </source>
</evidence>
<evidence type="ECO:0000313" key="7">
    <source>
        <dbReference type="EMBL" id="SNB65099.1"/>
    </source>
</evidence>
<feature type="transmembrane region" description="Helical" evidence="6">
    <location>
        <begin position="20"/>
        <end position="39"/>
    </location>
</feature>
<gene>
    <name evidence="7" type="ORF">SAMN07250955_104195</name>
</gene>
<evidence type="ECO:0000256" key="5">
    <source>
        <dbReference type="ARBA" id="ARBA00023136"/>
    </source>
</evidence>
<evidence type="ECO:0000256" key="2">
    <source>
        <dbReference type="ARBA" id="ARBA00007165"/>
    </source>
</evidence>
<dbReference type="PANTHER" id="PTHR23427">
    <property type="entry name" value="SURFEIT LOCUS PROTEIN"/>
    <property type="match status" value="1"/>
</dbReference>
<comment type="similarity">
    <text evidence="2 6">Belongs to the SURF1 family.</text>
</comment>
<dbReference type="RefSeq" id="WP_088560772.1">
    <property type="nucleotide sequence ID" value="NZ_FYEH01000004.1"/>
</dbReference>
<dbReference type="CDD" id="cd06662">
    <property type="entry name" value="SURF1"/>
    <property type="match status" value="1"/>
</dbReference>
<evidence type="ECO:0000256" key="1">
    <source>
        <dbReference type="ARBA" id="ARBA00004370"/>
    </source>
</evidence>
<dbReference type="InterPro" id="IPR002994">
    <property type="entry name" value="Surf1/Shy1"/>
</dbReference>
<keyword evidence="8" id="KW-1185">Reference proteome</keyword>
<keyword evidence="4 6" id="KW-1133">Transmembrane helix</keyword>
<protein>
    <recommendedName>
        <fullName evidence="6">SURF1-like protein</fullName>
    </recommendedName>
</protein>
<dbReference type="EMBL" id="FYEH01000004">
    <property type="protein sequence ID" value="SNB65099.1"/>
    <property type="molecule type" value="Genomic_DNA"/>
</dbReference>
<dbReference type="PANTHER" id="PTHR23427:SF2">
    <property type="entry name" value="SURFEIT LOCUS PROTEIN 1"/>
    <property type="match status" value="1"/>
</dbReference>
<reference evidence="7 8" key="1">
    <citation type="submission" date="2017-06" db="EMBL/GenBank/DDBJ databases">
        <authorList>
            <person name="Kim H.J."/>
            <person name="Triplett B.A."/>
        </authorList>
    </citation>
    <scope>NUCLEOTIDE SEQUENCE [LARGE SCALE GENOMIC DNA]</scope>
    <source>
        <strain evidence="7 8">B29T1</strain>
    </source>
</reference>
<dbReference type="AlphaFoldDB" id="A0A212QZF5"/>
<keyword evidence="5 6" id="KW-0472">Membrane</keyword>
<dbReference type="GO" id="GO:0005886">
    <property type="term" value="C:plasma membrane"/>
    <property type="evidence" value="ECO:0007669"/>
    <property type="project" value="UniProtKB-SubCell"/>
</dbReference>
<comment type="subcellular location">
    <subcellularLocation>
        <location evidence="6">Cell membrane</location>
        <topology evidence="6">Multi-pass membrane protein</topology>
    </subcellularLocation>
    <subcellularLocation>
        <location evidence="1">Membrane</location>
    </subcellularLocation>
</comment>
<proteinExistence type="inferred from homology"/>
<dbReference type="Pfam" id="PF02104">
    <property type="entry name" value="SURF1"/>
    <property type="match status" value="1"/>
</dbReference>
<evidence type="ECO:0000313" key="8">
    <source>
        <dbReference type="Proteomes" id="UP000197065"/>
    </source>
</evidence>